<dbReference type="Pfam" id="PF04542">
    <property type="entry name" value="Sigma70_r2"/>
    <property type="match status" value="1"/>
</dbReference>
<dbReference type="GO" id="GO:0006352">
    <property type="term" value="P:DNA-templated transcription initiation"/>
    <property type="evidence" value="ECO:0007669"/>
    <property type="project" value="InterPro"/>
</dbReference>
<reference evidence="9 10" key="1">
    <citation type="submission" date="2019-07" db="EMBL/GenBank/DDBJ databases">
        <title>Rhodococcus cavernicolus sp. nov., isolated from a cave.</title>
        <authorList>
            <person name="Lee S.D."/>
        </authorList>
    </citation>
    <scope>NUCLEOTIDE SEQUENCE [LARGE SCALE GENOMIC DNA]</scope>
    <source>
        <strain evidence="9 10">C1-24</strain>
    </source>
</reference>
<comment type="similarity">
    <text evidence="1">Belongs to the sigma-70 factor family. ECF subfamily.</text>
</comment>
<name>A0A5A7S825_9NOCA</name>
<evidence type="ECO:0000256" key="4">
    <source>
        <dbReference type="ARBA" id="ARBA00023125"/>
    </source>
</evidence>
<comment type="caution">
    <text evidence="9">The sequence shown here is derived from an EMBL/GenBank/DDBJ whole genome shotgun (WGS) entry which is preliminary data.</text>
</comment>
<organism evidence="9 10">
    <name type="scientific">Antrihabitans cavernicola</name>
    <dbReference type="NCBI Taxonomy" id="2495913"/>
    <lineage>
        <taxon>Bacteria</taxon>
        <taxon>Bacillati</taxon>
        <taxon>Actinomycetota</taxon>
        <taxon>Actinomycetes</taxon>
        <taxon>Mycobacteriales</taxon>
        <taxon>Nocardiaceae</taxon>
        <taxon>Antrihabitans</taxon>
    </lineage>
</organism>
<evidence type="ECO:0000259" key="8">
    <source>
        <dbReference type="Pfam" id="PF20239"/>
    </source>
</evidence>
<evidence type="ECO:0000256" key="1">
    <source>
        <dbReference type="ARBA" id="ARBA00010641"/>
    </source>
</evidence>
<feature type="domain" description="RNA polymerase sigma factor 70 region 4 type 2" evidence="7">
    <location>
        <begin position="107"/>
        <end position="157"/>
    </location>
</feature>
<dbReference type="AlphaFoldDB" id="A0A5A7S825"/>
<dbReference type="Gene3D" id="1.10.10.10">
    <property type="entry name" value="Winged helix-like DNA-binding domain superfamily/Winged helix DNA-binding domain"/>
    <property type="match status" value="1"/>
</dbReference>
<dbReference type="GO" id="GO:0003677">
    <property type="term" value="F:DNA binding"/>
    <property type="evidence" value="ECO:0007669"/>
    <property type="project" value="UniProtKB-KW"/>
</dbReference>
<protein>
    <submittedName>
        <fullName evidence="9">RNA polymerase sigma factor</fullName>
    </submittedName>
</protein>
<dbReference type="Proteomes" id="UP000322244">
    <property type="component" value="Unassembled WGS sequence"/>
</dbReference>
<keyword evidence="3" id="KW-0731">Sigma factor</keyword>
<dbReference type="InterPro" id="IPR036388">
    <property type="entry name" value="WH-like_DNA-bd_sf"/>
</dbReference>
<feature type="domain" description="RNA polymerase sigma-70 region 2" evidence="6">
    <location>
        <begin position="10"/>
        <end position="76"/>
    </location>
</feature>
<keyword evidence="4" id="KW-0238">DNA-binding</keyword>
<evidence type="ECO:0000256" key="2">
    <source>
        <dbReference type="ARBA" id="ARBA00023015"/>
    </source>
</evidence>
<dbReference type="InterPro" id="IPR013249">
    <property type="entry name" value="RNA_pol_sigma70_r4_t2"/>
</dbReference>
<feature type="domain" description="DUF6596" evidence="8">
    <location>
        <begin position="175"/>
        <end position="276"/>
    </location>
</feature>
<dbReference type="InterPro" id="IPR013324">
    <property type="entry name" value="RNA_pol_sigma_r3/r4-like"/>
</dbReference>
<sequence>MNTPERLEDLLRELAPQILGSLLRRYGGFEECEDAVQEALLAAAMQWPAEGIPDNPRSWLVTVAGRRLVDQIRSEQARRRREVTTAALEPSDVTDLGDQDDTLALLFLCCHPAITPGAQVALTLRAVGGLTTAEVAQAFLVPEATMAPRISRAKQRIRAAGASFAMPSDQEWAERLDTVLHVLYLIFNEGYTASSGPDLHRGELTAEAIRLTRMLHRSLPDDGEVAGLLALMLLTDARRSARIRSDGALVPLAEQDRNLWDRNMIDEGSTLVTKAMSVSPLGQYQLQAATAALHVQAPRADDTDWEQIRILYEILRRIAPNPMVTLNYSVAVAMSRNPQAGLDQLEELDSDPRMARHHRLYAVRAHLQELAGDSAAAHANYLLAAQRTTSIPEQRYLRERAAKLAHGEPDLKPSQ</sequence>
<evidence type="ECO:0000313" key="10">
    <source>
        <dbReference type="Proteomes" id="UP000322244"/>
    </source>
</evidence>
<dbReference type="Gene3D" id="1.10.1740.10">
    <property type="match status" value="1"/>
</dbReference>
<proteinExistence type="inferred from homology"/>
<dbReference type="PANTHER" id="PTHR47756">
    <property type="entry name" value="BLL6612 PROTEIN-RELATED"/>
    <property type="match status" value="1"/>
</dbReference>
<dbReference type="GO" id="GO:0016987">
    <property type="term" value="F:sigma factor activity"/>
    <property type="evidence" value="ECO:0007669"/>
    <property type="project" value="UniProtKB-KW"/>
</dbReference>
<dbReference type="SUPFAM" id="SSF88659">
    <property type="entry name" value="Sigma3 and sigma4 domains of RNA polymerase sigma factors"/>
    <property type="match status" value="1"/>
</dbReference>
<keyword evidence="5" id="KW-0804">Transcription</keyword>
<dbReference type="InterPro" id="IPR007627">
    <property type="entry name" value="RNA_pol_sigma70_r2"/>
</dbReference>
<accession>A0A5A7S825</accession>
<dbReference type="Pfam" id="PF08281">
    <property type="entry name" value="Sigma70_r4_2"/>
    <property type="match status" value="1"/>
</dbReference>
<dbReference type="EMBL" id="VLNY01000010">
    <property type="protein sequence ID" value="KAA0021359.1"/>
    <property type="molecule type" value="Genomic_DNA"/>
</dbReference>
<evidence type="ECO:0000256" key="5">
    <source>
        <dbReference type="ARBA" id="ARBA00023163"/>
    </source>
</evidence>
<dbReference type="InterPro" id="IPR046531">
    <property type="entry name" value="DUF6596"/>
</dbReference>
<dbReference type="Pfam" id="PF20239">
    <property type="entry name" value="DUF6596"/>
    <property type="match status" value="1"/>
</dbReference>
<dbReference type="PANTHER" id="PTHR47756:SF2">
    <property type="entry name" value="BLL6612 PROTEIN"/>
    <property type="match status" value="1"/>
</dbReference>
<dbReference type="RefSeq" id="WP_149431863.1">
    <property type="nucleotide sequence ID" value="NZ_VLNY01000010.1"/>
</dbReference>
<evidence type="ECO:0000313" key="9">
    <source>
        <dbReference type="EMBL" id="KAA0021359.1"/>
    </source>
</evidence>
<dbReference type="InterPro" id="IPR013325">
    <property type="entry name" value="RNA_pol_sigma_r2"/>
</dbReference>
<dbReference type="SUPFAM" id="SSF88946">
    <property type="entry name" value="Sigma2 domain of RNA polymerase sigma factors"/>
    <property type="match status" value="1"/>
</dbReference>
<keyword evidence="2" id="KW-0805">Transcription regulation</keyword>
<dbReference type="OrthoDB" id="9780299at2"/>
<evidence type="ECO:0000256" key="3">
    <source>
        <dbReference type="ARBA" id="ARBA00023082"/>
    </source>
</evidence>
<gene>
    <name evidence="9" type="ORF">FOY51_19115</name>
</gene>
<keyword evidence="10" id="KW-1185">Reference proteome</keyword>
<evidence type="ECO:0000259" key="6">
    <source>
        <dbReference type="Pfam" id="PF04542"/>
    </source>
</evidence>
<evidence type="ECO:0000259" key="7">
    <source>
        <dbReference type="Pfam" id="PF08281"/>
    </source>
</evidence>